<organism evidence="1 2">
    <name type="scientific">Brassica napus</name>
    <name type="common">Rape</name>
    <dbReference type="NCBI Taxonomy" id="3708"/>
    <lineage>
        <taxon>Eukaryota</taxon>
        <taxon>Viridiplantae</taxon>
        <taxon>Streptophyta</taxon>
        <taxon>Embryophyta</taxon>
        <taxon>Tracheophyta</taxon>
        <taxon>Spermatophyta</taxon>
        <taxon>Magnoliopsida</taxon>
        <taxon>eudicotyledons</taxon>
        <taxon>Gunneridae</taxon>
        <taxon>Pentapetalae</taxon>
        <taxon>rosids</taxon>
        <taxon>malvids</taxon>
        <taxon>Brassicales</taxon>
        <taxon>Brassicaceae</taxon>
        <taxon>Brassiceae</taxon>
        <taxon>Brassica</taxon>
    </lineage>
</organism>
<dbReference type="Proteomes" id="UP000824890">
    <property type="component" value="Unassembled WGS sequence"/>
</dbReference>
<protein>
    <submittedName>
        <fullName evidence="1">Uncharacterized protein</fullName>
    </submittedName>
</protein>
<evidence type="ECO:0000313" key="2">
    <source>
        <dbReference type="Proteomes" id="UP000824890"/>
    </source>
</evidence>
<dbReference type="EMBL" id="JAGKQM010000019">
    <property type="protein sequence ID" value="KAH0859879.1"/>
    <property type="molecule type" value="Genomic_DNA"/>
</dbReference>
<comment type="caution">
    <text evidence="1">The sequence shown here is derived from an EMBL/GenBank/DDBJ whole genome shotgun (WGS) entry which is preliminary data.</text>
</comment>
<evidence type="ECO:0000313" key="1">
    <source>
        <dbReference type="EMBL" id="KAH0859879.1"/>
    </source>
</evidence>
<keyword evidence="2" id="KW-1185">Reference proteome</keyword>
<reference evidence="1 2" key="1">
    <citation type="submission" date="2021-05" db="EMBL/GenBank/DDBJ databases">
        <title>Genome Assembly of Synthetic Allotetraploid Brassica napus Reveals Homoeologous Exchanges between Subgenomes.</title>
        <authorList>
            <person name="Davis J.T."/>
        </authorList>
    </citation>
    <scope>NUCLEOTIDE SEQUENCE [LARGE SCALE GENOMIC DNA]</scope>
    <source>
        <strain evidence="2">cv. Da-Ae</strain>
        <tissue evidence="1">Seedling</tissue>
    </source>
</reference>
<name>A0ABQ7XVD4_BRANA</name>
<accession>A0ABQ7XVD4</accession>
<gene>
    <name evidence="1" type="ORF">HID58_088140</name>
</gene>
<sequence length="89" mass="10070">HDNGVHRCCRSSSWGDYLWNFTAKVEEILDEVGESDEQECLVYKRKVEQAAKSRAKLLQTLSDANAELSRKRGTKTLAVTSQAMEMMCS</sequence>
<feature type="non-terminal residue" evidence="1">
    <location>
        <position position="1"/>
    </location>
</feature>
<proteinExistence type="predicted"/>